<keyword evidence="2" id="KW-0645">Protease</keyword>
<evidence type="ECO:0000313" key="10">
    <source>
        <dbReference type="Proteomes" id="UP001380290"/>
    </source>
</evidence>
<evidence type="ECO:0000256" key="5">
    <source>
        <dbReference type="ARBA" id="ARBA00023049"/>
    </source>
</evidence>
<feature type="domain" description="Peptidase M16 C-terminal" evidence="8">
    <location>
        <begin position="203"/>
        <end position="382"/>
    </location>
</feature>
<dbReference type="InterPro" id="IPR011765">
    <property type="entry name" value="Pept_M16_N"/>
</dbReference>
<evidence type="ECO:0000256" key="6">
    <source>
        <dbReference type="SAM" id="SignalP"/>
    </source>
</evidence>
<reference evidence="9 10" key="1">
    <citation type="submission" date="2024-02" db="EMBL/GenBank/DDBJ databases">
        <title>Identification of pathogenicity and growth-promoting function of Pseudomonas putida variant.</title>
        <authorList>
            <person name="Sun J."/>
        </authorList>
    </citation>
    <scope>NUCLEOTIDE SEQUENCE [LARGE SCALE GENOMIC DNA]</scope>
    <source>
        <strain evidence="9 10">A03</strain>
    </source>
</reference>
<evidence type="ECO:0000256" key="3">
    <source>
        <dbReference type="ARBA" id="ARBA00022801"/>
    </source>
</evidence>
<comment type="caution">
    <text evidence="9">The sequence shown here is derived from an EMBL/GenBank/DDBJ whole genome shotgun (WGS) entry which is preliminary data.</text>
</comment>
<accession>A0ABU8QWU5</accession>
<feature type="signal peptide" evidence="6">
    <location>
        <begin position="1"/>
        <end position="18"/>
    </location>
</feature>
<dbReference type="PANTHER" id="PTHR43690:SF34">
    <property type="entry name" value="ZINC PROTEASE PQQL-LIKE"/>
    <property type="match status" value="1"/>
</dbReference>
<dbReference type="Pfam" id="PF00675">
    <property type="entry name" value="Peptidase_M16"/>
    <property type="match status" value="1"/>
</dbReference>
<evidence type="ECO:0000256" key="2">
    <source>
        <dbReference type="ARBA" id="ARBA00022670"/>
    </source>
</evidence>
<name>A0ABU8QWU5_9PSED</name>
<evidence type="ECO:0000313" key="9">
    <source>
        <dbReference type="EMBL" id="MEJ5865119.1"/>
    </source>
</evidence>
<keyword evidence="4" id="KW-0862">Zinc</keyword>
<keyword evidence="6" id="KW-0732">Signal</keyword>
<dbReference type="Pfam" id="PF05193">
    <property type="entry name" value="Peptidase_M16_C"/>
    <property type="match status" value="1"/>
</dbReference>
<dbReference type="RefSeq" id="WP_339600130.1">
    <property type="nucleotide sequence ID" value="NZ_JBBHLC010000063.1"/>
</dbReference>
<dbReference type="PROSITE" id="PS51257">
    <property type="entry name" value="PROKAR_LIPOPROTEIN"/>
    <property type="match status" value="1"/>
</dbReference>
<evidence type="ECO:0000259" key="7">
    <source>
        <dbReference type="Pfam" id="PF00675"/>
    </source>
</evidence>
<evidence type="ECO:0000256" key="1">
    <source>
        <dbReference type="ARBA" id="ARBA00007261"/>
    </source>
</evidence>
<dbReference type="SUPFAM" id="SSF63411">
    <property type="entry name" value="LuxS/MPP-like metallohydrolase"/>
    <property type="match status" value="4"/>
</dbReference>
<keyword evidence="5" id="KW-0482">Metalloprotease</keyword>
<dbReference type="EMBL" id="JBBHLC010000063">
    <property type="protein sequence ID" value="MEJ5865119.1"/>
    <property type="molecule type" value="Genomic_DNA"/>
</dbReference>
<dbReference type="InterPro" id="IPR007863">
    <property type="entry name" value="Peptidase_M16_C"/>
</dbReference>
<proteinExistence type="inferred from homology"/>
<comment type="similarity">
    <text evidence="1">Belongs to the peptidase M16 family.</text>
</comment>
<organism evidence="9 10">
    <name type="scientific">Pseudomonas farsensis</name>
    <dbReference type="NCBI Taxonomy" id="2745492"/>
    <lineage>
        <taxon>Bacteria</taxon>
        <taxon>Pseudomonadati</taxon>
        <taxon>Pseudomonadota</taxon>
        <taxon>Gammaproteobacteria</taxon>
        <taxon>Pseudomonadales</taxon>
        <taxon>Pseudomonadaceae</taxon>
        <taxon>Pseudomonas</taxon>
    </lineage>
</organism>
<evidence type="ECO:0000256" key="4">
    <source>
        <dbReference type="ARBA" id="ARBA00022833"/>
    </source>
</evidence>
<dbReference type="Gene3D" id="3.30.830.10">
    <property type="entry name" value="Metalloenzyme, LuxS/M16 peptidase-like"/>
    <property type="match status" value="4"/>
</dbReference>
<dbReference type="InterPro" id="IPR050626">
    <property type="entry name" value="Peptidase_M16"/>
</dbReference>
<keyword evidence="3" id="KW-0378">Hydrolase</keyword>
<protein>
    <submittedName>
        <fullName evidence="9">Insulinase family protein</fullName>
    </submittedName>
</protein>
<feature type="chain" id="PRO_5047024539" evidence="6">
    <location>
        <begin position="19"/>
        <end position="928"/>
    </location>
</feature>
<feature type="domain" description="Peptidase M16 N-terminal" evidence="7">
    <location>
        <begin position="58"/>
        <end position="163"/>
    </location>
</feature>
<keyword evidence="10" id="KW-1185">Reference proteome</keyword>
<dbReference type="InterPro" id="IPR011249">
    <property type="entry name" value="Metalloenz_LuxS/M16"/>
</dbReference>
<dbReference type="Proteomes" id="UP001380290">
    <property type="component" value="Unassembled WGS sequence"/>
</dbReference>
<dbReference type="PANTHER" id="PTHR43690">
    <property type="entry name" value="NARDILYSIN"/>
    <property type="match status" value="1"/>
</dbReference>
<sequence length="928" mass="102700">MKKLLAGLLGPLLLGACASIPNPDAPLPWDSQVVHGQLPNGLAYHLVRETSQPGRLDLRLTVKAGSVDEAEDQVGVAHMVEHLAFHSRAGGEHSLRQRMGELGWVQGRHFNAMTSYERTQYLIGPPAGVRQAPQALQALADLVFAGDYTAADLERERPIVIEEWRGGLGVAQRMNEQRTASQRVGSAYPGHRTIGNEAAIRSASLERLKAFQSRWYLPNNMVLSAVGDFDPQQLKAQIEQAFGKAQAGTVPSRAQRELPLDDKLKIFRLQDPQSGSNQVALLFRLHEPDSRGTTYTALREKLIDRMTLSALVDTLRRQPHSAGVRSLTAQKTLIGEHSTVLGIAAGVDGQAHEQALQGLLTEIERLRQHGFSKADHKRERTAIARLATKTVNNQTPRTFEQWVEQLNNAAVQDRPVSERAAVGRRYQKVLRTVSLRDLNERLALWLDSPDRVLQISAPGTSAVTLPSVAAVQAQQAALAAGRLPEPVRKAPPAAPAAALTLPAAPASATVVERATYPDQQVEQWRLSNGDRLVWLKRPGAEGQVQLQAESSAGYRLDGAPVWRVQMAAQLAVRSGAVGMAPQALANWRQAKRANLSLDHQPQRLQLSLGAPPEQLQALLQSYRISQTASIDPALFGESRAELLQRLRSRPDDVRSRQEAALRQLKYGTDHWQTPTAEAVEALTVEQLNADWQQLASSPVTYYLMADVPAEQLETMVRSLLATIPRRAEPVASQPVLQQPGQRRADLAIALEPRAVLQASSYHPQPWSPEAAVRVAVLRDLANQRLKAQLRGEASGVYRLRFDSELNPDTQRIESSLTFTCDPARVDELWAMAQRTLAGLDVDQAWVAGERRELLRQESKRRDDAQTQFKRLALSDRRWQDPRYLKTQAQLPEALTVPELQQQARHLFPLENQVQLRLLPTAGALEQAR</sequence>
<gene>
    <name evidence="9" type="ORF">V7S98_18030</name>
</gene>
<evidence type="ECO:0000259" key="8">
    <source>
        <dbReference type="Pfam" id="PF05193"/>
    </source>
</evidence>